<proteinExistence type="predicted"/>
<accession>A0A8H3WFQ9</accession>
<gene>
    <name evidence="1" type="ORF">GQ607_007251</name>
</gene>
<dbReference type="OrthoDB" id="4834901at2759"/>
<dbReference type="Proteomes" id="UP000434172">
    <property type="component" value="Unassembled WGS sequence"/>
</dbReference>
<reference evidence="1 2" key="1">
    <citation type="submission" date="2019-12" db="EMBL/GenBank/DDBJ databases">
        <title>A genome sequence resource for the geographically widespread anthracnose pathogen Colletotrichum asianum.</title>
        <authorList>
            <person name="Meng Y."/>
        </authorList>
    </citation>
    <scope>NUCLEOTIDE SEQUENCE [LARGE SCALE GENOMIC DNA]</scope>
    <source>
        <strain evidence="1 2">ICMP 18580</strain>
    </source>
</reference>
<comment type="caution">
    <text evidence="1">The sequence shown here is derived from an EMBL/GenBank/DDBJ whole genome shotgun (WGS) entry which is preliminary data.</text>
</comment>
<organism evidence="1 2">
    <name type="scientific">Colletotrichum asianum</name>
    <dbReference type="NCBI Taxonomy" id="702518"/>
    <lineage>
        <taxon>Eukaryota</taxon>
        <taxon>Fungi</taxon>
        <taxon>Dikarya</taxon>
        <taxon>Ascomycota</taxon>
        <taxon>Pezizomycotina</taxon>
        <taxon>Sordariomycetes</taxon>
        <taxon>Hypocreomycetidae</taxon>
        <taxon>Glomerellales</taxon>
        <taxon>Glomerellaceae</taxon>
        <taxon>Colletotrichum</taxon>
        <taxon>Colletotrichum gloeosporioides species complex</taxon>
    </lineage>
</organism>
<dbReference type="AlphaFoldDB" id="A0A8H3WFQ9"/>
<sequence length="99" mass="10703">MNGEIEDLNTIAQAIELFTKEVNKIAAVHTVETALDNVTSTKPNSKIGKQVDKRTTKLDGKTVMKMSEKVANASPALSIAKSTQTRSISTGEWSHCEGQ</sequence>
<keyword evidence="2" id="KW-1185">Reference proteome</keyword>
<evidence type="ECO:0000313" key="2">
    <source>
        <dbReference type="Proteomes" id="UP000434172"/>
    </source>
</evidence>
<protein>
    <submittedName>
        <fullName evidence="1">Aldehyde dehydrogenase</fullName>
    </submittedName>
</protein>
<name>A0A8H3WFQ9_9PEZI</name>
<evidence type="ECO:0000313" key="1">
    <source>
        <dbReference type="EMBL" id="KAF0325500.1"/>
    </source>
</evidence>
<dbReference type="EMBL" id="WOWK01000036">
    <property type="protein sequence ID" value="KAF0325500.1"/>
    <property type="molecule type" value="Genomic_DNA"/>
</dbReference>